<dbReference type="InterPro" id="IPR036179">
    <property type="entry name" value="Ig-like_dom_sf"/>
</dbReference>
<feature type="compositionally biased region" description="Polar residues" evidence="2">
    <location>
        <begin position="368"/>
        <end position="387"/>
    </location>
</feature>
<evidence type="ECO:0000256" key="2">
    <source>
        <dbReference type="SAM" id="MobiDB-lite"/>
    </source>
</evidence>
<dbReference type="SMART" id="SM00408">
    <property type="entry name" value="IGc2"/>
    <property type="match status" value="2"/>
</dbReference>
<proteinExistence type="predicted"/>
<dbReference type="Gene3D" id="2.60.40.10">
    <property type="entry name" value="Immunoglobulins"/>
    <property type="match status" value="3"/>
</dbReference>
<dbReference type="RefSeq" id="XP_013788326.1">
    <property type="nucleotide sequence ID" value="XM_013932872.1"/>
</dbReference>
<evidence type="ECO:0000313" key="5">
    <source>
        <dbReference type="Proteomes" id="UP000694941"/>
    </source>
</evidence>
<accession>A0ABM1BTF1</accession>
<dbReference type="PANTHER" id="PTHR23278">
    <property type="entry name" value="SIDESTEP PROTEIN"/>
    <property type="match status" value="1"/>
</dbReference>
<gene>
    <name evidence="6" type="primary">LOC106472243</name>
</gene>
<keyword evidence="3" id="KW-0472">Membrane</keyword>
<keyword evidence="5" id="KW-1185">Reference proteome</keyword>
<dbReference type="InterPro" id="IPR013162">
    <property type="entry name" value="CD80_C2-set"/>
</dbReference>
<evidence type="ECO:0000313" key="6">
    <source>
        <dbReference type="RefSeq" id="XP_013788326.1"/>
    </source>
</evidence>
<dbReference type="SUPFAM" id="SSF48726">
    <property type="entry name" value="Immunoglobulin"/>
    <property type="match status" value="3"/>
</dbReference>
<sequence>GPSEVKIISEHRFLSAREKTQIICRSVGSRPAANIHWWRDRKRVTSFTTAVRDGNYTISTLTFTPEMEDNGRYLSCEAENPFVPNSGIEYGWILNVLYVPQVTLKLGSNIQLENIFEGKDVYFECHIQANPWIDEIIWLHEGIPIRNKQEEGIIMSNQSLVLQHIRLAWRGEYRCMAYNSQGLGRSNTIDINLKFTPVCSDHRENTYGLAKNESVNIVCNVNANPSEVKFYWSLNNSQEVMNLYSFTFNDTTSILHYKPRNLNNYGLLLCWATNVIGKPKTKPIGLTLTTVISSAGTLVVLAVSVLIFSRCRRQKNLADQKKKSVQKETEEVPEEEVDPNFISKVQLESLSSVNELSVENGNIAESPEVQNNSESQMEIPPTHSSKPTIEEESMNIN</sequence>
<dbReference type="Proteomes" id="UP000694941">
    <property type="component" value="Unplaced"/>
</dbReference>
<evidence type="ECO:0000259" key="4">
    <source>
        <dbReference type="PROSITE" id="PS50835"/>
    </source>
</evidence>
<feature type="domain" description="Ig-like" evidence="4">
    <location>
        <begin position="100"/>
        <end position="192"/>
    </location>
</feature>
<evidence type="ECO:0000256" key="1">
    <source>
        <dbReference type="ARBA" id="ARBA00023157"/>
    </source>
</evidence>
<feature type="non-terminal residue" evidence="6">
    <location>
        <position position="1"/>
    </location>
</feature>
<dbReference type="GeneID" id="106472243"/>
<dbReference type="InterPro" id="IPR003598">
    <property type="entry name" value="Ig_sub2"/>
</dbReference>
<feature type="domain" description="Ig-like" evidence="4">
    <location>
        <begin position="2"/>
        <end position="80"/>
    </location>
</feature>
<protein>
    <submittedName>
        <fullName evidence="6">Kin of IRRE-like protein 1</fullName>
    </submittedName>
</protein>
<reference evidence="6" key="1">
    <citation type="submission" date="2025-08" db="UniProtKB">
        <authorList>
            <consortium name="RefSeq"/>
        </authorList>
    </citation>
    <scope>IDENTIFICATION</scope>
    <source>
        <tissue evidence="6">Muscle</tissue>
    </source>
</reference>
<dbReference type="Pfam" id="PF08205">
    <property type="entry name" value="C2-set_2"/>
    <property type="match status" value="1"/>
</dbReference>
<dbReference type="PROSITE" id="PS50835">
    <property type="entry name" value="IG_LIKE"/>
    <property type="match status" value="3"/>
</dbReference>
<feature type="region of interest" description="Disordered" evidence="2">
    <location>
        <begin position="358"/>
        <end position="397"/>
    </location>
</feature>
<evidence type="ECO:0000256" key="3">
    <source>
        <dbReference type="SAM" id="Phobius"/>
    </source>
</evidence>
<dbReference type="InterPro" id="IPR013783">
    <property type="entry name" value="Ig-like_fold"/>
</dbReference>
<feature type="domain" description="Ig-like" evidence="4">
    <location>
        <begin position="197"/>
        <end position="287"/>
    </location>
</feature>
<keyword evidence="1" id="KW-1015">Disulfide bond</keyword>
<dbReference type="InterPro" id="IPR007110">
    <property type="entry name" value="Ig-like_dom"/>
</dbReference>
<dbReference type="Pfam" id="PF13927">
    <property type="entry name" value="Ig_3"/>
    <property type="match status" value="1"/>
</dbReference>
<feature type="transmembrane region" description="Helical" evidence="3">
    <location>
        <begin position="284"/>
        <end position="308"/>
    </location>
</feature>
<organism evidence="5 6">
    <name type="scientific">Limulus polyphemus</name>
    <name type="common">Atlantic horseshoe crab</name>
    <dbReference type="NCBI Taxonomy" id="6850"/>
    <lineage>
        <taxon>Eukaryota</taxon>
        <taxon>Metazoa</taxon>
        <taxon>Ecdysozoa</taxon>
        <taxon>Arthropoda</taxon>
        <taxon>Chelicerata</taxon>
        <taxon>Merostomata</taxon>
        <taxon>Xiphosura</taxon>
        <taxon>Limulidae</taxon>
        <taxon>Limulus</taxon>
    </lineage>
</organism>
<dbReference type="PANTHER" id="PTHR23278:SF32">
    <property type="entry name" value="NEUROMUSCULIN, ISOFORM E"/>
    <property type="match status" value="1"/>
</dbReference>
<name>A0ABM1BTF1_LIMPO</name>
<keyword evidence="3" id="KW-0812">Transmembrane</keyword>
<keyword evidence="3" id="KW-1133">Transmembrane helix</keyword>